<comment type="caution">
    <text evidence="2">The sequence shown here is derived from an EMBL/GenBank/DDBJ whole genome shotgun (WGS) entry which is preliminary data.</text>
</comment>
<feature type="transmembrane region" description="Helical" evidence="1">
    <location>
        <begin position="6"/>
        <end position="27"/>
    </location>
</feature>
<gene>
    <name evidence="2" type="ORF">A3860_36665</name>
</gene>
<evidence type="ECO:0000256" key="1">
    <source>
        <dbReference type="SAM" id="Phobius"/>
    </source>
</evidence>
<dbReference type="RefSeq" id="WP_081154402.1">
    <property type="nucleotide sequence ID" value="NZ_LVYD01000075.1"/>
</dbReference>
<dbReference type="EMBL" id="LVYD01000075">
    <property type="protein sequence ID" value="OQP59615.1"/>
    <property type="molecule type" value="Genomic_DNA"/>
</dbReference>
<dbReference type="Proteomes" id="UP000192796">
    <property type="component" value="Unassembled WGS sequence"/>
</dbReference>
<dbReference type="AlphaFoldDB" id="A0A1V9FMN6"/>
<evidence type="ECO:0000313" key="3">
    <source>
        <dbReference type="Proteomes" id="UP000192796"/>
    </source>
</evidence>
<accession>A0A1V9FMN6</accession>
<name>A0A1V9FMN6_9BACT</name>
<proteinExistence type="predicted"/>
<reference evidence="2 3" key="1">
    <citation type="submission" date="2016-03" db="EMBL/GenBank/DDBJ databases">
        <title>Niastella vici sp. nov., isolated from farmland soil.</title>
        <authorList>
            <person name="Chen L."/>
            <person name="Wang D."/>
            <person name="Yang S."/>
            <person name="Wang G."/>
        </authorList>
    </citation>
    <scope>NUCLEOTIDE SEQUENCE [LARGE SCALE GENOMIC DNA]</scope>
    <source>
        <strain evidence="2 3">DJ57</strain>
    </source>
</reference>
<keyword evidence="3" id="KW-1185">Reference proteome</keyword>
<organism evidence="2 3">
    <name type="scientific">Niastella vici</name>
    <dbReference type="NCBI Taxonomy" id="1703345"/>
    <lineage>
        <taxon>Bacteria</taxon>
        <taxon>Pseudomonadati</taxon>
        <taxon>Bacteroidota</taxon>
        <taxon>Chitinophagia</taxon>
        <taxon>Chitinophagales</taxon>
        <taxon>Chitinophagaceae</taxon>
        <taxon>Niastella</taxon>
    </lineage>
</organism>
<evidence type="ECO:0000313" key="2">
    <source>
        <dbReference type="EMBL" id="OQP59615.1"/>
    </source>
</evidence>
<protein>
    <submittedName>
        <fullName evidence="2">Uncharacterized protein</fullName>
    </submittedName>
</protein>
<keyword evidence="1" id="KW-0472">Membrane</keyword>
<keyword evidence="1" id="KW-0812">Transmembrane</keyword>
<keyword evidence="1" id="KW-1133">Transmembrane helix</keyword>
<sequence length="73" mass="7954">MRRSTLILIVGIVVCAGIFFTGTAIAVGKKFGDILSGFYEVHNQRKLVKNSIDPQKVPAGAGLIFINNPFDLY</sequence>